<evidence type="ECO:0000256" key="4">
    <source>
        <dbReference type="ARBA" id="ARBA00022801"/>
    </source>
</evidence>
<dbReference type="SUPFAM" id="SSF53163">
    <property type="entry name" value="HybD-like"/>
    <property type="match status" value="1"/>
</dbReference>
<evidence type="ECO:0000256" key="2">
    <source>
        <dbReference type="ARBA" id="ARBA00022670"/>
    </source>
</evidence>
<dbReference type="NCBIfam" id="TIGR00072">
    <property type="entry name" value="hydrog_prot"/>
    <property type="match status" value="1"/>
</dbReference>
<dbReference type="Gene3D" id="3.40.50.1450">
    <property type="entry name" value="HybD-like"/>
    <property type="match status" value="1"/>
</dbReference>
<gene>
    <name evidence="5" type="ORF">JGI23_00285</name>
</gene>
<dbReference type="RefSeq" id="WP_092347332.1">
    <property type="nucleotide sequence ID" value="NZ_CZVW01000002.1"/>
</dbReference>
<comment type="similarity">
    <text evidence="1">Belongs to the peptidase A31 family.</text>
</comment>
<dbReference type="PANTHER" id="PTHR30302:SF1">
    <property type="entry name" value="HYDROGENASE 2 MATURATION PROTEASE"/>
    <property type="match status" value="1"/>
</dbReference>
<reference evidence="6" key="1">
    <citation type="submission" date="2015-11" db="EMBL/GenBank/DDBJ databases">
        <authorList>
            <person name="Varghese N."/>
        </authorList>
    </citation>
    <scope>NUCLEOTIDE SEQUENCE [LARGE SCALE GENOMIC DNA]</scope>
    <source>
        <strain evidence="6">JGI-23</strain>
    </source>
</reference>
<keyword evidence="4" id="KW-0378">Hydrolase</keyword>
<dbReference type="Pfam" id="PF01750">
    <property type="entry name" value="HycI"/>
    <property type="match status" value="1"/>
</dbReference>
<dbReference type="CDD" id="cd00518">
    <property type="entry name" value="H2MP"/>
    <property type="match status" value="1"/>
</dbReference>
<dbReference type="AlphaFoldDB" id="A0A0P1MNY6"/>
<evidence type="ECO:0000256" key="3">
    <source>
        <dbReference type="ARBA" id="ARBA00022750"/>
    </source>
</evidence>
<dbReference type="PANTHER" id="PTHR30302">
    <property type="entry name" value="HYDROGENASE 1 MATURATION PROTEASE"/>
    <property type="match status" value="1"/>
</dbReference>
<dbReference type="OrthoDB" id="9794619at2"/>
<name>A0A0P1MNY6_9BACT</name>
<proteinExistence type="inferred from homology"/>
<evidence type="ECO:0000256" key="1">
    <source>
        <dbReference type="ARBA" id="ARBA00006814"/>
    </source>
</evidence>
<dbReference type="InterPro" id="IPR000671">
    <property type="entry name" value="Peptidase_A31"/>
</dbReference>
<keyword evidence="2 5" id="KW-0645">Protease</keyword>
<protein>
    <submittedName>
        <fullName evidence="5">Hydrogenase maturation protease</fullName>
    </submittedName>
</protein>
<keyword evidence="3" id="KW-0064">Aspartyl protease</keyword>
<dbReference type="Proteomes" id="UP000199197">
    <property type="component" value="Unassembled WGS sequence"/>
</dbReference>
<keyword evidence="6" id="KW-1185">Reference proteome</keyword>
<evidence type="ECO:0000313" key="6">
    <source>
        <dbReference type="Proteomes" id="UP000199197"/>
    </source>
</evidence>
<dbReference type="EMBL" id="CZVW01000002">
    <property type="protein sequence ID" value="CUS97334.1"/>
    <property type="molecule type" value="Genomic_DNA"/>
</dbReference>
<dbReference type="InterPro" id="IPR023430">
    <property type="entry name" value="Pept_HybD-like_dom_sf"/>
</dbReference>
<accession>A0A0P1MNY6</accession>
<dbReference type="GO" id="GO:0004190">
    <property type="term" value="F:aspartic-type endopeptidase activity"/>
    <property type="evidence" value="ECO:0007669"/>
    <property type="project" value="UniProtKB-KW"/>
</dbReference>
<sequence length="159" mass="17809">MKGNKEKKILIVGVGNLYRGDDAIGILMARYFRKFFKDSVKIIGVDATFEDLICDWKNFDVVILIDAIMGDDAGKIYRFEYGIDKIPAVLKFYSTHSFGVAEYIELAEALGTLPKKLIIYGIVGNKFDIGDSISHRVKLSCKNLVGLVLEDLNSGKFLF</sequence>
<evidence type="ECO:0000313" key="5">
    <source>
        <dbReference type="EMBL" id="CUS97334.1"/>
    </source>
</evidence>
<dbReference type="GO" id="GO:0016485">
    <property type="term" value="P:protein processing"/>
    <property type="evidence" value="ECO:0007669"/>
    <property type="project" value="TreeGrafter"/>
</dbReference>
<dbReference type="GO" id="GO:0008047">
    <property type="term" value="F:enzyme activator activity"/>
    <property type="evidence" value="ECO:0007669"/>
    <property type="project" value="InterPro"/>
</dbReference>
<organism evidence="5 6">
    <name type="scientific">Candidatus Chryseopegocella kryptomonas</name>
    <dbReference type="NCBI Taxonomy" id="1633643"/>
    <lineage>
        <taxon>Bacteria</taxon>
        <taxon>Pseudomonadati</taxon>
        <taxon>Candidatus Kryptoniota</taxon>
        <taxon>Candidatus Chryseopegocella</taxon>
    </lineage>
</organism>